<gene>
    <name evidence="2" type="ORF">AARE701A_LOCUS3775</name>
</gene>
<dbReference type="Pfam" id="PF03004">
    <property type="entry name" value="Transposase_24"/>
    <property type="match status" value="1"/>
</dbReference>
<evidence type="ECO:0000313" key="2">
    <source>
        <dbReference type="EMBL" id="CAE5960326.1"/>
    </source>
</evidence>
<proteinExistence type="predicted"/>
<dbReference type="InterPro" id="IPR004252">
    <property type="entry name" value="Probable_transposase_24"/>
</dbReference>
<reference evidence="2" key="1">
    <citation type="submission" date="2021-01" db="EMBL/GenBank/DDBJ databases">
        <authorList>
            <person name="Bezrukov I."/>
        </authorList>
    </citation>
    <scope>NUCLEOTIDE SEQUENCE</scope>
</reference>
<feature type="region of interest" description="Disordered" evidence="1">
    <location>
        <begin position="57"/>
        <end position="80"/>
    </location>
</feature>
<accession>A0A8S1ZJU3</accession>
<name>A0A8S1ZJU3_ARAAE</name>
<dbReference type="Proteomes" id="UP000682877">
    <property type="component" value="Chromosome 1"/>
</dbReference>
<keyword evidence="3" id="KW-1185">Reference proteome</keyword>
<evidence type="ECO:0000256" key="1">
    <source>
        <dbReference type="SAM" id="MobiDB-lite"/>
    </source>
</evidence>
<feature type="compositionally biased region" description="Basic and acidic residues" evidence="1">
    <location>
        <begin position="60"/>
        <end position="74"/>
    </location>
</feature>
<protein>
    <submittedName>
        <fullName evidence="2">Uncharacterized protein</fullName>
    </submittedName>
</protein>
<dbReference type="EMBL" id="LR999451">
    <property type="protein sequence ID" value="CAE5960326.1"/>
    <property type="molecule type" value="Genomic_DNA"/>
</dbReference>
<evidence type="ECO:0000313" key="3">
    <source>
        <dbReference type="Proteomes" id="UP000682877"/>
    </source>
</evidence>
<feature type="region of interest" description="Disordered" evidence="1">
    <location>
        <begin position="1"/>
        <end position="26"/>
    </location>
</feature>
<dbReference type="AlphaFoldDB" id="A0A8S1ZJU3"/>
<sequence>MSDRNGLGPHKHVSGPKSYTYKSNKRWTHSKKDGTFVDRKAHEVHEAFKKNKATKLAAFKNDESSDGTSHRSELSQEEDDEIFLQLLSQKTEKKYLELEA</sequence>
<organism evidence="2 3">
    <name type="scientific">Arabidopsis arenosa</name>
    <name type="common">Sand rock-cress</name>
    <name type="synonym">Cardaminopsis arenosa</name>
    <dbReference type="NCBI Taxonomy" id="38785"/>
    <lineage>
        <taxon>Eukaryota</taxon>
        <taxon>Viridiplantae</taxon>
        <taxon>Streptophyta</taxon>
        <taxon>Embryophyta</taxon>
        <taxon>Tracheophyta</taxon>
        <taxon>Spermatophyta</taxon>
        <taxon>Magnoliopsida</taxon>
        <taxon>eudicotyledons</taxon>
        <taxon>Gunneridae</taxon>
        <taxon>Pentapetalae</taxon>
        <taxon>rosids</taxon>
        <taxon>malvids</taxon>
        <taxon>Brassicales</taxon>
        <taxon>Brassicaceae</taxon>
        <taxon>Camelineae</taxon>
        <taxon>Arabidopsis</taxon>
    </lineage>
</organism>